<evidence type="ECO:0000256" key="1">
    <source>
        <dbReference type="SAM" id="MobiDB-lite"/>
    </source>
</evidence>
<feature type="region of interest" description="Disordered" evidence="1">
    <location>
        <begin position="1"/>
        <end position="70"/>
    </location>
</feature>
<evidence type="ECO:0000313" key="2">
    <source>
        <dbReference type="EMBL" id="KMU73805.1"/>
    </source>
</evidence>
<sequence>MIPAAPRISPEDSKRVEQQHNATVGQADRYGASTAMESGGLVSFRRGESLTGGQRELGEGSATDLGEQRIDGWAEQGNMIRRSKGDLRRFAGDWAWRTEICQLRKPQGSQLAGALGPSGLQRTDKPLGRSVT</sequence>
<dbReference type="AlphaFoldDB" id="A0A0J8QN64"/>
<feature type="compositionally biased region" description="Basic and acidic residues" evidence="1">
    <location>
        <begin position="122"/>
        <end position="132"/>
    </location>
</feature>
<evidence type="ECO:0000313" key="3">
    <source>
        <dbReference type="Proteomes" id="UP000054559"/>
    </source>
</evidence>
<reference evidence="3" key="1">
    <citation type="journal article" date="2010" name="Genome Res.">
        <title>Population genomic sequencing of Coccidioides fungi reveals recent hybridization and transposon control.</title>
        <authorList>
            <person name="Neafsey D.E."/>
            <person name="Barker B.M."/>
            <person name="Sharpton T.J."/>
            <person name="Stajich J.E."/>
            <person name="Park D.J."/>
            <person name="Whiston E."/>
            <person name="Hung C.-Y."/>
            <person name="McMahan C."/>
            <person name="White J."/>
            <person name="Sykes S."/>
            <person name="Heiman D."/>
            <person name="Young S."/>
            <person name="Zeng Q."/>
            <person name="Abouelleil A."/>
            <person name="Aftuck L."/>
            <person name="Bessette D."/>
            <person name="Brown A."/>
            <person name="FitzGerald M."/>
            <person name="Lui A."/>
            <person name="Macdonald J.P."/>
            <person name="Priest M."/>
            <person name="Orbach M.J."/>
            <person name="Galgiani J.N."/>
            <person name="Kirkland T.N."/>
            <person name="Cole G.T."/>
            <person name="Birren B.W."/>
            <person name="Henn M.R."/>
            <person name="Taylor J.W."/>
            <person name="Rounsley S.D."/>
        </authorList>
    </citation>
    <scope>NUCLEOTIDE SEQUENCE [LARGE SCALE GENOMIC DNA]</scope>
    <source>
        <strain evidence="3">RMSCC 3703</strain>
    </source>
</reference>
<feature type="compositionally biased region" description="Basic and acidic residues" evidence="1">
    <location>
        <begin position="9"/>
        <end position="18"/>
    </location>
</feature>
<proteinExistence type="predicted"/>
<feature type="region of interest" description="Disordered" evidence="1">
    <location>
        <begin position="108"/>
        <end position="132"/>
    </location>
</feature>
<dbReference type="Proteomes" id="UP000054559">
    <property type="component" value="Unassembled WGS sequence"/>
</dbReference>
<gene>
    <name evidence="2" type="ORF">CISG_10180</name>
</gene>
<dbReference type="EMBL" id="DS268260">
    <property type="protein sequence ID" value="KMU73805.1"/>
    <property type="molecule type" value="Genomic_DNA"/>
</dbReference>
<accession>A0A0J8QN64</accession>
<name>A0A0J8QN64_COCIT</name>
<protein>
    <submittedName>
        <fullName evidence="2">Uncharacterized protein</fullName>
    </submittedName>
</protein>
<organism evidence="2 3">
    <name type="scientific">Coccidioides immitis RMSCC 3703</name>
    <dbReference type="NCBI Taxonomy" id="454286"/>
    <lineage>
        <taxon>Eukaryota</taxon>
        <taxon>Fungi</taxon>
        <taxon>Dikarya</taxon>
        <taxon>Ascomycota</taxon>
        <taxon>Pezizomycotina</taxon>
        <taxon>Eurotiomycetes</taxon>
        <taxon>Eurotiomycetidae</taxon>
        <taxon>Onygenales</taxon>
        <taxon>Onygenaceae</taxon>
        <taxon>Coccidioides</taxon>
    </lineage>
</organism>